<dbReference type="SMART" id="SM00490">
    <property type="entry name" value="HELICc"/>
    <property type="match status" value="1"/>
</dbReference>
<dbReference type="CDD" id="cd18810">
    <property type="entry name" value="SF2_C_TRCF"/>
    <property type="match status" value="1"/>
</dbReference>
<evidence type="ECO:0000256" key="8">
    <source>
        <dbReference type="ARBA" id="ARBA00023125"/>
    </source>
</evidence>
<evidence type="ECO:0000256" key="9">
    <source>
        <dbReference type="ARBA" id="ARBA00023204"/>
    </source>
</evidence>
<dbReference type="HAMAP" id="MF_00969">
    <property type="entry name" value="TRCF"/>
    <property type="match status" value="1"/>
</dbReference>
<dbReference type="InterPro" id="IPR048635">
    <property type="entry name" value="MFD_D3"/>
</dbReference>
<keyword evidence="9 13" id="KW-0234">DNA repair</keyword>
<sequence length="1136" mass="126833">MKFPTPGDRQAWQVAEFAWAYALAEAWHQARGPILVVTPDSATAQRLEREVPFFAPDAPIITLPDWETLPYDSFSPHDDIVSARLGALAEMPNITEGLIFVPAQVLVQRLVPKHWLDGAAFAMRVGESLETESFKIRLERAGYRRVDTVYQHGEYAIRGNLLDLYPMGSPLPYRIDLFDDEIETLRAFDPETQRTVNQVDQIRLLPAREAALDEAGIRRFRMNWHDTFEDNPRDCPVYNDVSDGLPPSGVEYYLPLFFDGLSTLFDYLPAGTVSLSIGDIDSSVDRFWKDVEARYNNLRHDRYRPLLEPSALYVRVEAIYQNLNQIGRLFVGPTPPGSCGVSKLPVKPLPDVALNPRAQTPMAALYQFVDGFDGQVLLVAESPGRRASLLERLDGNHKPTQVDDLAGVARAALNMTLGALDQGFIVDGLAIIPEAALLGTQVPQRRQRKKTAVNSDLQLRDLSELNEGDPVVHVEHGIGRYSGLQTLDVDNQTLEFVTLEYRGGSKLYVPVVDLDLLARYSGADVDSAPHDKLGSDRWSKARKKAAESVRDKAAELLDIYARRAARPGRAHELHELEYQRFADEFPFETTPDQQTAIDAVIGDLRAPHPMDRLVCGDVGFGKTEVALRAAFVAVQAGYQVGILVPTTLLAQQHFENFRDRFNEFPVNIELLSRFRSSKETTAVLEKSAAGQVDILVGTHKLLSRDMKFKNLGLLIIDEEHRFGVSQKEAMKSLRSEVDVLAMTATPIPRTLNMAMSGLRDLSIIATPPARRLSVKTFVKSFDLALVKEAMLRELLRGGQVYYLHNDVKTIERTAERLRELVPEARVVVGHGQMRERELEKVMSDFYHKRFNVLVCSTIIETGIDVPNANTILIDRADKFGLAQLHQLRGRVGRSHHQAYAYLLTPDPSALSGDAVKRLEAISMATELGAGFMLASHDLEIRGAGELLGDQQSGQMQTIGFSLYMEMLEEAVNAIREGREPALEKPLRSGVEVDIKVAALIPNDWLPDVPARLELYKRIAAAKSADALEDIRIEMVDRFGTLPDSVHNLLRQGHLRVRAKQLGLKRISAGEKGGKVEFAPNTQVQPMHLIKLVQTLPMRYRLDGADGLKVVQDCPTPESRFALLEDLFETLKPEYAA</sequence>
<dbReference type="PANTHER" id="PTHR47964:SF1">
    <property type="entry name" value="ATP-DEPENDENT DNA HELICASE HOMOLOG RECG, CHLOROPLASTIC"/>
    <property type="match status" value="1"/>
</dbReference>
<keyword evidence="6" id="KW-0347">Helicase</keyword>
<dbReference type="Pfam" id="PF02559">
    <property type="entry name" value="CarD_TRCF_RID"/>
    <property type="match status" value="1"/>
</dbReference>
<dbReference type="PROSITE" id="PS51194">
    <property type="entry name" value="HELICASE_CTER"/>
    <property type="match status" value="1"/>
</dbReference>
<reference evidence="16 17" key="1">
    <citation type="submission" date="2019-11" db="EMBL/GenBank/DDBJ databases">
        <authorList>
            <person name="Khan S.A."/>
            <person name="Jeon C.O."/>
            <person name="Chun B.H."/>
        </authorList>
    </citation>
    <scope>NUCLEOTIDE SEQUENCE [LARGE SCALE GENOMIC DNA]</scope>
    <source>
        <strain evidence="16 17">IMCC 1097</strain>
    </source>
</reference>
<dbReference type="FunFam" id="3.40.50.300:FF:000300">
    <property type="entry name" value="Transcription-repair-coupling factor"/>
    <property type="match status" value="1"/>
</dbReference>
<evidence type="ECO:0000256" key="4">
    <source>
        <dbReference type="ARBA" id="ARBA00022763"/>
    </source>
</evidence>
<dbReference type="CDD" id="cd17991">
    <property type="entry name" value="DEXHc_TRCF"/>
    <property type="match status" value="1"/>
</dbReference>
<feature type="domain" description="Helicase C-terminal" evidence="15">
    <location>
        <begin position="777"/>
        <end position="939"/>
    </location>
</feature>
<dbReference type="GO" id="GO:0000716">
    <property type="term" value="P:transcription-coupled nucleotide-excision repair, DNA damage recognition"/>
    <property type="evidence" value="ECO:0007669"/>
    <property type="project" value="UniProtKB-UniRule"/>
</dbReference>
<keyword evidence="8 13" id="KW-0238">DNA-binding</keyword>
<evidence type="ECO:0000259" key="14">
    <source>
        <dbReference type="PROSITE" id="PS51192"/>
    </source>
</evidence>
<dbReference type="Gene3D" id="2.40.10.170">
    <property type="match status" value="1"/>
</dbReference>
<dbReference type="EC" id="3.6.4.-" evidence="13"/>
<dbReference type="PROSITE" id="PS51192">
    <property type="entry name" value="HELICASE_ATP_BIND_1"/>
    <property type="match status" value="1"/>
</dbReference>
<evidence type="ECO:0000256" key="7">
    <source>
        <dbReference type="ARBA" id="ARBA00022840"/>
    </source>
</evidence>
<evidence type="ECO:0000256" key="5">
    <source>
        <dbReference type="ARBA" id="ARBA00022801"/>
    </source>
</evidence>
<dbReference type="Gene3D" id="3.30.2060.10">
    <property type="entry name" value="Penicillin-binding protein 1b domain"/>
    <property type="match status" value="1"/>
</dbReference>
<keyword evidence="5 13" id="KW-0378">Hydrolase</keyword>
<keyword evidence="17" id="KW-1185">Reference proteome</keyword>
<dbReference type="SMART" id="SM01058">
    <property type="entry name" value="CarD_TRCF"/>
    <property type="match status" value="1"/>
</dbReference>
<evidence type="ECO:0000313" key="17">
    <source>
        <dbReference type="Proteomes" id="UP000388235"/>
    </source>
</evidence>
<dbReference type="Gene3D" id="3.40.50.11180">
    <property type="match status" value="1"/>
</dbReference>
<dbReference type="Pfam" id="PF21132">
    <property type="entry name" value="MFD_D3"/>
    <property type="match status" value="1"/>
</dbReference>
<dbReference type="InterPro" id="IPR027417">
    <property type="entry name" value="P-loop_NTPase"/>
</dbReference>
<comment type="subcellular location">
    <subcellularLocation>
        <location evidence="1 13">Cytoplasm</location>
    </subcellularLocation>
</comment>
<dbReference type="InterPro" id="IPR036101">
    <property type="entry name" value="CarD-like/TRCF_RID_sf"/>
</dbReference>
<dbReference type="Proteomes" id="UP000388235">
    <property type="component" value="Chromosome"/>
</dbReference>
<dbReference type="Pfam" id="PF00271">
    <property type="entry name" value="Helicase_C"/>
    <property type="match status" value="1"/>
</dbReference>
<dbReference type="SUPFAM" id="SSF141259">
    <property type="entry name" value="CarD-like"/>
    <property type="match status" value="1"/>
</dbReference>
<dbReference type="InterPro" id="IPR047112">
    <property type="entry name" value="RecG/Mfd"/>
</dbReference>
<protein>
    <recommendedName>
        <fullName evidence="12 13">Transcription-repair-coupling factor</fullName>
        <shortName evidence="13">TRCF</shortName>
        <ecNumber evidence="13">3.6.4.-</ecNumber>
    </recommendedName>
</protein>
<dbReference type="RefSeq" id="WP_153714189.1">
    <property type="nucleotide sequence ID" value="NZ_CP045871.1"/>
</dbReference>
<comment type="similarity">
    <text evidence="11 13">In the C-terminal section; belongs to the helicase family. RecG subfamily.</text>
</comment>
<dbReference type="InterPro" id="IPR004576">
    <property type="entry name" value="Mfd"/>
</dbReference>
<feature type="domain" description="Helicase ATP-binding" evidence="14">
    <location>
        <begin position="603"/>
        <end position="764"/>
    </location>
</feature>
<dbReference type="GO" id="GO:0005524">
    <property type="term" value="F:ATP binding"/>
    <property type="evidence" value="ECO:0007669"/>
    <property type="project" value="UniProtKB-UniRule"/>
</dbReference>
<dbReference type="GO" id="GO:0003678">
    <property type="term" value="F:DNA helicase activity"/>
    <property type="evidence" value="ECO:0007669"/>
    <property type="project" value="TreeGrafter"/>
</dbReference>
<dbReference type="Pfam" id="PF17757">
    <property type="entry name" value="UvrB_inter"/>
    <property type="match status" value="1"/>
</dbReference>
<name>A0A5Q2QI28_9GAMM</name>
<dbReference type="Gene3D" id="3.90.1150.50">
    <property type="entry name" value="Transcription-repair-coupling factor, D7 domain"/>
    <property type="match status" value="1"/>
</dbReference>
<dbReference type="GO" id="GO:0006355">
    <property type="term" value="P:regulation of DNA-templated transcription"/>
    <property type="evidence" value="ECO:0007669"/>
    <property type="project" value="UniProtKB-UniRule"/>
</dbReference>
<dbReference type="InterPro" id="IPR037235">
    <property type="entry name" value="TRCF-like_C_D7"/>
</dbReference>
<dbReference type="OrthoDB" id="9804325at2"/>
<keyword evidence="3 13" id="KW-0547">Nucleotide-binding</keyword>
<dbReference type="FunFam" id="3.40.50.300:FF:000546">
    <property type="entry name" value="Transcription-repair-coupling factor"/>
    <property type="match status" value="1"/>
</dbReference>
<evidence type="ECO:0000256" key="11">
    <source>
        <dbReference type="ARBA" id="ARBA00061399"/>
    </source>
</evidence>
<evidence type="ECO:0000256" key="13">
    <source>
        <dbReference type="HAMAP-Rule" id="MF_00969"/>
    </source>
</evidence>
<evidence type="ECO:0000256" key="3">
    <source>
        <dbReference type="ARBA" id="ARBA00022741"/>
    </source>
</evidence>
<evidence type="ECO:0000256" key="10">
    <source>
        <dbReference type="ARBA" id="ARBA00061104"/>
    </source>
</evidence>
<dbReference type="InterPro" id="IPR011545">
    <property type="entry name" value="DEAD/DEAH_box_helicase_dom"/>
</dbReference>
<accession>A0A5Q2QI28</accession>
<dbReference type="GO" id="GO:0016787">
    <property type="term" value="F:hydrolase activity"/>
    <property type="evidence" value="ECO:0007669"/>
    <property type="project" value="UniProtKB-KW"/>
</dbReference>
<dbReference type="EMBL" id="CP045871">
    <property type="protein sequence ID" value="QGG80685.1"/>
    <property type="molecule type" value="Genomic_DNA"/>
</dbReference>
<dbReference type="PANTHER" id="PTHR47964">
    <property type="entry name" value="ATP-DEPENDENT DNA HELICASE HOMOLOG RECG, CHLOROPLASTIC"/>
    <property type="match status" value="1"/>
</dbReference>
<evidence type="ECO:0000256" key="6">
    <source>
        <dbReference type="ARBA" id="ARBA00022806"/>
    </source>
</evidence>
<keyword evidence="4 13" id="KW-0227">DNA damage</keyword>
<evidence type="ECO:0000313" key="16">
    <source>
        <dbReference type="EMBL" id="QGG80685.1"/>
    </source>
</evidence>
<dbReference type="Gene3D" id="3.40.50.11140">
    <property type="match status" value="1"/>
</dbReference>
<dbReference type="Gene3D" id="3.40.50.300">
    <property type="entry name" value="P-loop containing nucleotide triphosphate hydrolases"/>
    <property type="match status" value="2"/>
</dbReference>
<dbReference type="InterPro" id="IPR001650">
    <property type="entry name" value="Helicase_C-like"/>
</dbReference>
<gene>
    <name evidence="13" type="primary">mfd</name>
    <name evidence="16" type="ORF">GH975_08935</name>
</gene>
<dbReference type="InterPro" id="IPR041471">
    <property type="entry name" value="UvrB_inter"/>
</dbReference>
<dbReference type="SUPFAM" id="SSF143517">
    <property type="entry name" value="TRCF domain-like"/>
    <property type="match status" value="1"/>
</dbReference>
<dbReference type="SMART" id="SM00982">
    <property type="entry name" value="TRCF"/>
    <property type="match status" value="1"/>
</dbReference>
<dbReference type="GO" id="GO:0005737">
    <property type="term" value="C:cytoplasm"/>
    <property type="evidence" value="ECO:0007669"/>
    <property type="project" value="UniProtKB-SubCell"/>
</dbReference>
<dbReference type="GO" id="GO:0003684">
    <property type="term" value="F:damaged DNA binding"/>
    <property type="evidence" value="ECO:0007669"/>
    <property type="project" value="InterPro"/>
</dbReference>
<dbReference type="KEGG" id="llp:GH975_08935"/>
<evidence type="ECO:0000259" key="15">
    <source>
        <dbReference type="PROSITE" id="PS51194"/>
    </source>
</evidence>
<dbReference type="Pfam" id="PF03461">
    <property type="entry name" value="TRCF"/>
    <property type="match status" value="1"/>
</dbReference>
<dbReference type="InterPro" id="IPR003711">
    <property type="entry name" value="CarD-like/TRCF_RID"/>
</dbReference>
<evidence type="ECO:0000256" key="2">
    <source>
        <dbReference type="ARBA" id="ARBA00022490"/>
    </source>
</evidence>
<dbReference type="NCBIfam" id="NF007966">
    <property type="entry name" value="PRK10689.1"/>
    <property type="match status" value="1"/>
</dbReference>
<dbReference type="AlphaFoldDB" id="A0A5Q2QI28"/>
<proteinExistence type="inferred from homology"/>
<dbReference type="SMART" id="SM00487">
    <property type="entry name" value="DEXDc"/>
    <property type="match status" value="1"/>
</dbReference>
<keyword evidence="7 13" id="KW-0067">ATP-binding</keyword>
<organism evidence="16 17">
    <name type="scientific">Litorivicinus lipolyticus</name>
    <dbReference type="NCBI Taxonomy" id="418701"/>
    <lineage>
        <taxon>Bacteria</taxon>
        <taxon>Pseudomonadati</taxon>
        <taxon>Pseudomonadota</taxon>
        <taxon>Gammaproteobacteria</taxon>
        <taxon>Oceanospirillales</taxon>
        <taxon>Litorivicinaceae</taxon>
        <taxon>Litorivicinus</taxon>
    </lineage>
</organism>
<dbReference type="InterPro" id="IPR005118">
    <property type="entry name" value="TRCF_C"/>
</dbReference>
<dbReference type="NCBIfam" id="TIGR00580">
    <property type="entry name" value="mfd"/>
    <property type="match status" value="1"/>
</dbReference>
<comment type="function">
    <text evidence="13">Couples transcription and DNA repair by recognizing RNA polymerase (RNAP) stalled at DNA lesions. Mediates ATP-dependent release of RNAP and its truncated transcript from the DNA, and recruitment of nucleotide excision repair machinery to the damaged site.</text>
</comment>
<evidence type="ECO:0000256" key="12">
    <source>
        <dbReference type="ARBA" id="ARBA00070128"/>
    </source>
</evidence>
<dbReference type="InterPro" id="IPR014001">
    <property type="entry name" value="Helicase_ATP-bd"/>
</dbReference>
<dbReference type="SUPFAM" id="SSF52540">
    <property type="entry name" value="P-loop containing nucleoside triphosphate hydrolases"/>
    <property type="match status" value="4"/>
</dbReference>
<dbReference type="Pfam" id="PF00270">
    <property type="entry name" value="DEAD"/>
    <property type="match status" value="1"/>
</dbReference>
<comment type="similarity">
    <text evidence="10 13">In the N-terminal section; belongs to the UvrB family.</text>
</comment>
<keyword evidence="2 13" id="KW-0963">Cytoplasm</keyword>
<evidence type="ECO:0000256" key="1">
    <source>
        <dbReference type="ARBA" id="ARBA00004496"/>
    </source>
</evidence>